<comment type="similarity">
    <text evidence="1">Belongs to the MecA family.</text>
</comment>
<comment type="caution">
    <text evidence="2">The sequence shown here is derived from an EMBL/GenBank/DDBJ whole genome shotgun (WGS) entry which is preliminary data.</text>
</comment>
<dbReference type="AlphaFoldDB" id="G5GII4"/>
<sequence length="228" mass="25677">MKLERINENQIKCTLSNTDLLARNINLNELAYGTEKINILFNELIQKAVQELNFTVRGPFRIEAVPFPGDNMVVIITNVDDPEEVDVRFTKFSPLENEVNVSMNIDDFEAEGYTDNLMFAKHSFSDNDPGDLCNRIFGFDSLDDVQEAAKAVASTFNGVSRLYKDPVSGIYTLLLTDEGNDHIGFAASCNKLTEYGRKISSNYSSVSYMDEHYDIIIKDSAIQALIKF</sequence>
<dbReference type="eggNOG" id="COG4862">
    <property type="taxonomic scope" value="Bacteria"/>
</dbReference>
<evidence type="ECO:0000313" key="2">
    <source>
        <dbReference type="EMBL" id="EHI55659.1"/>
    </source>
</evidence>
<protein>
    <recommendedName>
        <fullName evidence="4">Negative regulator of genetic competence</fullName>
    </recommendedName>
</protein>
<keyword evidence="3" id="KW-1185">Reference proteome</keyword>
<dbReference type="InterPro" id="IPR008681">
    <property type="entry name" value="Neg-reg_MecA"/>
</dbReference>
<dbReference type="Pfam" id="PF05389">
    <property type="entry name" value="MecA"/>
    <property type="match status" value="1"/>
</dbReference>
<name>G5GII4_9FIRM</name>
<evidence type="ECO:0000256" key="1">
    <source>
        <dbReference type="ARBA" id="ARBA00005397"/>
    </source>
</evidence>
<dbReference type="Proteomes" id="UP000003011">
    <property type="component" value="Unassembled WGS sequence"/>
</dbReference>
<organism evidence="2 3">
    <name type="scientific">Johnsonella ignava ATCC 51276</name>
    <dbReference type="NCBI Taxonomy" id="679200"/>
    <lineage>
        <taxon>Bacteria</taxon>
        <taxon>Bacillati</taxon>
        <taxon>Bacillota</taxon>
        <taxon>Clostridia</taxon>
        <taxon>Lachnospirales</taxon>
        <taxon>Lachnospiraceae</taxon>
        <taxon>Johnsonella</taxon>
    </lineage>
</organism>
<dbReference type="RefSeq" id="WP_005540977.1">
    <property type="nucleotide sequence ID" value="NZ_JH378832.1"/>
</dbReference>
<evidence type="ECO:0000313" key="3">
    <source>
        <dbReference type="Proteomes" id="UP000003011"/>
    </source>
</evidence>
<dbReference type="STRING" id="679200.HMPREF9333_01374"/>
<dbReference type="PANTHER" id="PTHR39161:SF1">
    <property type="entry name" value="ADAPTER PROTEIN MECA 1"/>
    <property type="match status" value="1"/>
</dbReference>
<dbReference type="Gene3D" id="3.30.70.1950">
    <property type="match status" value="1"/>
</dbReference>
<reference evidence="2 3" key="1">
    <citation type="submission" date="2011-08" db="EMBL/GenBank/DDBJ databases">
        <title>The Genome Sequence of Johnsonella ignava ATCC 51276.</title>
        <authorList>
            <consortium name="The Broad Institute Genome Sequencing Platform"/>
            <person name="Earl A."/>
            <person name="Ward D."/>
            <person name="Feldgarden M."/>
            <person name="Gevers D."/>
            <person name="Izard J."/>
            <person name="Blanton J.M."/>
            <person name="Baranova O.V."/>
            <person name="Dewhirst F.E."/>
            <person name="Young S.K."/>
            <person name="Zeng Q."/>
            <person name="Gargeya S."/>
            <person name="Fitzgerald M."/>
            <person name="Haas B."/>
            <person name="Abouelleil A."/>
            <person name="Alvarado L."/>
            <person name="Arachchi H.M."/>
            <person name="Berlin A."/>
            <person name="Brown A."/>
            <person name="Chapman S.B."/>
            <person name="Chen Z."/>
            <person name="Dunbar C."/>
            <person name="Freedman E."/>
            <person name="Gearin G."/>
            <person name="Gellesch M."/>
            <person name="Goldberg J."/>
            <person name="Griggs A."/>
            <person name="Gujja S."/>
            <person name="Heiman D."/>
            <person name="Howarth C."/>
            <person name="Larson L."/>
            <person name="Lui A."/>
            <person name="MacDonald P.J.P."/>
            <person name="Montmayeur A."/>
            <person name="Murphy C."/>
            <person name="Neiman D."/>
            <person name="Pearson M."/>
            <person name="Priest M."/>
            <person name="Roberts A."/>
            <person name="Saif S."/>
            <person name="Shea T."/>
            <person name="Shenoy N."/>
            <person name="Sisk P."/>
            <person name="Stolte C."/>
            <person name="Sykes S."/>
            <person name="Wortman J."/>
            <person name="Nusbaum C."/>
            <person name="Birren B."/>
        </authorList>
    </citation>
    <scope>NUCLEOTIDE SEQUENCE [LARGE SCALE GENOMIC DNA]</scope>
    <source>
        <strain evidence="2 3">ATCC 51276</strain>
    </source>
</reference>
<dbReference type="InterPro" id="IPR038471">
    <property type="entry name" value="MecA_C_sf"/>
</dbReference>
<dbReference type="HOGENOM" id="CLU_071496_0_0_9"/>
<proteinExistence type="inferred from homology"/>
<dbReference type="PANTHER" id="PTHR39161">
    <property type="entry name" value="ADAPTER PROTEIN MECA"/>
    <property type="match status" value="1"/>
</dbReference>
<evidence type="ECO:0008006" key="4">
    <source>
        <dbReference type="Google" id="ProtNLM"/>
    </source>
</evidence>
<accession>G5GII4</accession>
<dbReference type="EMBL" id="ACZL01000021">
    <property type="protein sequence ID" value="EHI55659.1"/>
    <property type="molecule type" value="Genomic_DNA"/>
</dbReference>
<gene>
    <name evidence="2" type="ORF">HMPREF9333_01374</name>
</gene>